<name>A0A832RW13_9EURY</name>
<evidence type="ECO:0000313" key="1">
    <source>
        <dbReference type="EMBL" id="HIH69162.1"/>
    </source>
</evidence>
<gene>
    <name evidence="1" type="ORF">HA299_00855</name>
</gene>
<proteinExistence type="predicted"/>
<accession>A0A832RW13</accession>
<comment type="caution">
    <text evidence="1">The sequence shown here is derived from an EMBL/GenBank/DDBJ whole genome shotgun (WGS) entry which is preliminary data.</text>
</comment>
<dbReference type="EMBL" id="DUIH01000003">
    <property type="protein sequence ID" value="HIH69162.1"/>
    <property type="molecule type" value="Genomic_DNA"/>
</dbReference>
<evidence type="ECO:0000313" key="2">
    <source>
        <dbReference type="Proteomes" id="UP000600363"/>
    </source>
</evidence>
<protein>
    <submittedName>
        <fullName evidence="1">Uncharacterized protein</fullName>
    </submittedName>
</protein>
<sequence length="58" mass="7048">MYCAAHPHIGNYTRYTRRRIAFEGRYESEVVRQTVISYMDYLNELNWCTTEMSSESMW</sequence>
<reference evidence="1" key="1">
    <citation type="journal article" date="2020" name="bioRxiv">
        <title>A rank-normalized archaeal taxonomy based on genome phylogeny resolves widespread incomplete and uneven classifications.</title>
        <authorList>
            <person name="Rinke C."/>
            <person name="Chuvochina M."/>
            <person name="Mussig A.J."/>
            <person name="Chaumeil P.-A."/>
            <person name="Waite D.W."/>
            <person name="Whitman W.B."/>
            <person name="Parks D.H."/>
            <person name="Hugenholtz P."/>
        </authorList>
    </citation>
    <scope>NUCLEOTIDE SEQUENCE</scope>
    <source>
        <strain evidence="1">UBA12518</strain>
    </source>
</reference>
<dbReference type="RefSeq" id="WP_157203158.1">
    <property type="nucleotide sequence ID" value="NZ_DUIH01000003.1"/>
</dbReference>
<dbReference type="AlphaFoldDB" id="A0A832RW13"/>
<dbReference type="Proteomes" id="UP000600363">
    <property type="component" value="Unassembled WGS sequence"/>
</dbReference>
<organism evidence="1 2">
    <name type="scientific">Methermicoccus shengliensis</name>
    <dbReference type="NCBI Taxonomy" id="660064"/>
    <lineage>
        <taxon>Archaea</taxon>
        <taxon>Methanobacteriati</taxon>
        <taxon>Methanobacteriota</taxon>
        <taxon>Stenosarchaea group</taxon>
        <taxon>Methanomicrobia</taxon>
        <taxon>Methanosarcinales</taxon>
        <taxon>Methermicoccaceae</taxon>
        <taxon>Methermicoccus</taxon>
    </lineage>
</organism>